<keyword evidence="1" id="KW-0812">Transmembrane</keyword>
<dbReference type="Proteomes" id="UP000521017">
    <property type="component" value="Unassembled WGS sequence"/>
</dbReference>
<protein>
    <submittedName>
        <fullName evidence="2">Uncharacterized protein</fullName>
    </submittedName>
</protein>
<evidence type="ECO:0000256" key="1">
    <source>
        <dbReference type="SAM" id="Phobius"/>
    </source>
</evidence>
<evidence type="ECO:0000313" key="3">
    <source>
        <dbReference type="Proteomes" id="UP000521017"/>
    </source>
</evidence>
<proteinExistence type="predicted"/>
<name>A0A7X0J5Q9_9SPHI</name>
<reference evidence="2 3" key="1">
    <citation type="submission" date="2020-08" db="EMBL/GenBank/DDBJ databases">
        <title>Genomic Encyclopedia of Type Strains, Phase IV (KMG-V): Genome sequencing to study the core and pangenomes of soil and plant-associated prokaryotes.</title>
        <authorList>
            <person name="Whitman W."/>
        </authorList>
    </citation>
    <scope>NUCLEOTIDE SEQUENCE [LARGE SCALE GENOMIC DNA]</scope>
    <source>
        <strain evidence="2 3">M2T3</strain>
    </source>
</reference>
<keyword evidence="1" id="KW-1133">Transmembrane helix</keyword>
<dbReference type="AlphaFoldDB" id="A0A7X0J5Q9"/>
<organism evidence="2 3">
    <name type="scientific">Pedobacter cryoconitis</name>
    <dbReference type="NCBI Taxonomy" id="188932"/>
    <lineage>
        <taxon>Bacteria</taxon>
        <taxon>Pseudomonadati</taxon>
        <taxon>Bacteroidota</taxon>
        <taxon>Sphingobacteriia</taxon>
        <taxon>Sphingobacteriales</taxon>
        <taxon>Sphingobacteriaceae</taxon>
        <taxon>Pedobacter</taxon>
    </lineage>
</organism>
<keyword evidence="1" id="KW-0472">Membrane</keyword>
<dbReference type="EMBL" id="JACHCC010000005">
    <property type="protein sequence ID" value="MBB6500126.1"/>
    <property type="molecule type" value="Genomic_DNA"/>
</dbReference>
<accession>A0A7X0J5Q9</accession>
<evidence type="ECO:0000313" key="2">
    <source>
        <dbReference type="EMBL" id="MBB6500126.1"/>
    </source>
</evidence>
<feature type="transmembrane region" description="Helical" evidence="1">
    <location>
        <begin position="15"/>
        <end position="36"/>
    </location>
</feature>
<sequence length="51" mass="5815">MKNNIEKIVDSDNPYVRAIFLAFVFFIILIPIYNIGKSDGAKVLISSELKR</sequence>
<gene>
    <name evidence="2" type="ORF">HDF25_002270</name>
</gene>
<comment type="caution">
    <text evidence="2">The sequence shown here is derived from an EMBL/GenBank/DDBJ whole genome shotgun (WGS) entry which is preliminary data.</text>
</comment>